<dbReference type="SUPFAM" id="SSF54001">
    <property type="entry name" value="Cysteine proteinases"/>
    <property type="match status" value="1"/>
</dbReference>
<dbReference type="Gene3D" id="3.90.70.10">
    <property type="entry name" value="Cysteine proteinases"/>
    <property type="match status" value="1"/>
</dbReference>
<dbReference type="Proteomes" id="UP001243330">
    <property type="component" value="Unassembled WGS sequence"/>
</dbReference>
<dbReference type="PANTHER" id="PTHR24006">
    <property type="entry name" value="UBIQUITIN CARBOXYL-TERMINAL HYDROLASE"/>
    <property type="match status" value="1"/>
</dbReference>
<comment type="subcellular location">
    <subcellularLocation>
        <location evidence="2">Nucleus</location>
    </subcellularLocation>
</comment>
<dbReference type="GO" id="GO:0005634">
    <property type="term" value="C:nucleus"/>
    <property type="evidence" value="ECO:0007669"/>
    <property type="project" value="UniProtKB-SubCell"/>
</dbReference>
<keyword evidence="6" id="KW-0833">Ubl conjugation pathway</keyword>
<feature type="compositionally biased region" description="Low complexity" evidence="10">
    <location>
        <begin position="1097"/>
        <end position="1120"/>
    </location>
</feature>
<feature type="region of interest" description="Disordered" evidence="10">
    <location>
        <begin position="1189"/>
        <end position="1209"/>
    </location>
</feature>
<protein>
    <recommendedName>
        <fullName evidence="3">ubiquitinyl hydrolase 1</fullName>
        <ecNumber evidence="3">3.4.19.12</ecNumber>
    </recommendedName>
</protein>
<feature type="compositionally biased region" description="Polar residues" evidence="10">
    <location>
        <begin position="92"/>
        <end position="103"/>
    </location>
</feature>
<keyword evidence="7 12" id="KW-0378">Hydrolase</keyword>
<feature type="compositionally biased region" description="Polar residues" evidence="10">
    <location>
        <begin position="1013"/>
        <end position="1024"/>
    </location>
</feature>
<evidence type="ECO:0000256" key="5">
    <source>
        <dbReference type="ARBA" id="ARBA00022763"/>
    </source>
</evidence>
<dbReference type="GO" id="GO:0005829">
    <property type="term" value="C:cytosol"/>
    <property type="evidence" value="ECO:0007669"/>
    <property type="project" value="TreeGrafter"/>
</dbReference>
<feature type="compositionally biased region" description="Polar residues" evidence="10">
    <location>
        <begin position="511"/>
        <end position="530"/>
    </location>
</feature>
<feature type="compositionally biased region" description="Basic and acidic residues" evidence="10">
    <location>
        <begin position="241"/>
        <end position="254"/>
    </location>
</feature>
<dbReference type="PANTHER" id="PTHR24006:SF687">
    <property type="entry name" value="UBIQUITIN CARBOXYL-TERMINAL HYDROLASE 10"/>
    <property type="match status" value="1"/>
</dbReference>
<reference evidence="12" key="1">
    <citation type="submission" date="2023-01" db="EMBL/GenBank/DDBJ databases">
        <title>Colletotrichum chrysophilum M932 genome sequence.</title>
        <authorList>
            <person name="Baroncelli R."/>
        </authorList>
    </citation>
    <scope>NUCLEOTIDE SEQUENCE</scope>
    <source>
        <strain evidence="12">M932</strain>
    </source>
</reference>
<dbReference type="PROSITE" id="PS50235">
    <property type="entry name" value="USP_3"/>
    <property type="match status" value="1"/>
</dbReference>
<gene>
    <name evidence="12" type="ORF">CCHR01_13020</name>
</gene>
<evidence type="ECO:0000256" key="2">
    <source>
        <dbReference type="ARBA" id="ARBA00004123"/>
    </source>
</evidence>
<dbReference type="Pfam" id="PF00443">
    <property type="entry name" value="UCH"/>
    <property type="match status" value="1"/>
</dbReference>
<feature type="compositionally biased region" description="Low complexity" evidence="10">
    <location>
        <begin position="896"/>
        <end position="907"/>
    </location>
</feature>
<dbReference type="CDD" id="cd02257">
    <property type="entry name" value="Peptidase_C19"/>
    <property type="match status" value="1"/>
</dbReference>
<accession>A0AAD9EAV2</accession>
<evidence type="ECO:0000256" key="3">
    <source>
        <dbReference type="ARBA" id="ARBA00012759"/>
    </source>
</evidence>
<evidence type="ECO:0000256" key="4">
    <source>
        <dbReference type="ARBA" id="ARBA00022670"/>
    </source>
</evidence>
<evidence type="ECO:0000256" key="6">
    <source>
        <dbReference type="ARBA" id="ARBA00022786"/>
    </source>
</evidence>
<keyword evidence="8" id="KW-0788">Thiol protease</keyword>
<organism evidence="12 13">
    <name type="scientific">Colletotrichum chrysophilum</name>
    <dbReference type="NCBI Taxonomy" id="1836956"/>
    <lineage>
        <taxon>Eukaryota</taxon>
        <taxon>Fungi</taxon>
        <taxon>Dikarya</taxon>
        <taxon>Ascomycota</taxon>
        <taxon>Pezizomycotina</taxon>
        <taxon>Sordariomycetes</taxon>
        <taxon>Hypocreomycetidae</taxon>
        <taxon>Glomerellales</taxon>
        <taxon>Glomerellaceae</taxon>
        <taxon>Colletotrichum</taxon>
        <taxon>Colletotrichum gloeosporioides species complex</taxon>
    </lineage>
</organism>
<evidence type="ECO:0000259" key="11">
    <source>
        <dbReference type="PROSITE" id="PS50235"/>
    </source>
</evidence>
<dbReference type="InterPro" id="IPR018200">
    <property type="entry name" value="USP_CS"/>
</dbReference>
<evidence type="ECO:0000256" key="10">
    <source>
        <dbReference type="SAM" id="MobiDB-lite"/>
    </source>
</evidence>
<dbReference type="Pfam" id="PF08573">
    <property type="entry name" value="SAE2"/>
    <property type="match status" value="1"/>
</dbReference>
<feature type="region of interest" description="Disordered" evidence="10">
    <location>
        <begin position="1592"/>
        <end position="1667"/>
    </location>
</feature>
<dbReference type="EMBL" id="JAQOWY010000315">
    <property type="protein sequence ID" value="KAK1844349.1"/>
    <property type="molecule type" value="Genomic_DNA"/>
</dbReference>
<comment type="catalytic activity">
    <reaction evidence="1">
        <text>Thiol-dependent hydrolysis of ester, thioester, amide, peptide and isopeptide bonds formed by the C-terminal Gly of ubiquitin (a 76-residue protein attached to proteins as an intracellular targeting signal).</text>
        <dbReference type="EC" id="3.4.19.12"/>
    </reaction>
</comment>
<evidence type="ECO:0000313" key="13">
    <source>
        <dbReference type="Proteomes" id="UP001243330"/>
    </source>
</evidence>
<comment type="caution">
    <text evidence="12">The sequence shown here is derived from an EMBL/GenBank/DDBJ whole genome shotgun (WGS) entry which is preliminary data.</text>
</comment>
<feature type="compositionally biased region" description="Basic and acidic residues" evidence="10">
    <location>
        <begin position="473"/>
        <end position="493"/>
    </location>
</feature>
<feature type="region of interest" description="Disordered" evidence="10">
    <location>
        <begin position="894"/>
        <end position="948"/>
    </location>
</feature>
<evidence type="ECO:0000256" key="8">
    <source>
        <dbReference type="ARBA" id="ARBA00022807"/>
    </source>
</evidence>
<dbReference type="GO" id="GO:0016579">
    <property type="term" value="P:protein deubiquitination"/>
    <property type="evidence" value="ECO:0007669"/>
    <property type="project" value="InterPro"/>
</dbReference>
<keyword evidence="4" id="KW-0645">Protease</keyword>
<keyword evidence="9" id="KW-0539">Nucleus</keyword>
<feature type="compositionally biased region" description="Gly residues" evidence="10">
    <location>
        <begin position="793"/>
        <end position="814"/>
    </location>
</feature>
<dbReference type="EC" id="3.4.19.12" evidence="3"/>
<feature type="region of interest" description="Disordered" evidence="10">
    <location>
        <begin position="65"/>
        <end position="117"/>
    </location>
</feature>
<feature type="domain" description="USP" evidence="11">
    <location>
        <begin position="1251"/>
        <end position="1605"/>
    </location>
</feature>
<feature type="compositionally biased region" description="Polar residues" evidence="10">
    <location>
        <begin position="443"/>
        <end position="458"/>
    </location>
</feature>
<dbReference type="InterPro" id="IPR050164">
    <property type="entry name" value="Peptidase_C19"/>
</dbReference>
<feature type="compositionally biased region" description="Basic and acidic residues" evidence="10">
    <location>
        <begin position="699"/>
        <end position="709"/>
    </location>
</feature>
<dbReference type="InterPro" id="IPR013882">
    <property type="entry name" value="Ctp1_C"/>
</dbReference>
<dbReference type="GO" id="GO:0004843">
    <property type="term" value="F:cysteine-type deubiquitinase activity"/>
    <property type="evidence" value="ECO:0007669"/>
    <property type="project" value="UniProtKB-EC"/>
</dbReference>
<evidence type="ECO:0000256" key="1">
    <source>
        <dbReference type="ARBA" id="ARBA00000707"/>
    </source>
</evidence>
<keyword evidence="5" id="KW-0227">DNA damage</keyword>
<dbReference type="PROSITE" id="PS00973">
    <property type="entry name" value="USP_2"/>
    <property type="match status" value="1"/>
</dbReference>
<dbReference type="InterPro" id="IPR028889">
    <property type="entry name" value="USP"/>
</dbReference>
<sequence>MDSFSPESRAAVQEAFNALRGSIGKALDTELEKRKQKDSERNESLREELEILRSRAEYIDRVEQENSSLRNKLLRFHHQNRDTESPRDTPRPSISVQDKATNTDPPPNESFDKENDVERVLHESHKVLRRYNALNKNFKLLKAEYQKQKDLIKQWGEYSTSLEAKIKRIEDRHGQSIDPTPAFESASEPSRPRAAATPSFTADPGVEPDQANGIAEPQLAAQPDLPADPPRDEGNLPSGHTSDRDTTESGKDADEQTLPPLRQNVNVTTEVFVKPEPSSDGPIFVSERSVGKRKRADDQVTDQTTRTRIKIESSGLSNSLPSTQIQESMDLDELGPRVTTPRRKRHADLERDKSFNSVTVRPDNISTPAAKPLQNFAVLTPVNPNVMPVHPQEKKAVENPSRKGLAEGIRSLAEDGLTYKKTGREEPAGGIFRTPQPAGRLSTLLNTAPSEETPTITRSAPRLRGNDPEDDDGLRFPDRRQLPFNKERRDKPKGSAFSRKSTEDAAEPSPTRGSSKNRATVETPLTSSKTGLRSKLVADLRIGDFKINPKFNGGADYAYSEVVRGNDRSCLPGCTDMNCCGPHFRAMALAQKNSADRTAASDNKLFEDFLGDRISTVWGMSKPEKENLWVEAKTWQLANELGKHRHRYARRASPEGFWNVDFPNTQEVQAEKAEFEKREKQMIQERYREAMRGGGRTSNRKEEATHDTPEFAGSLPLSSRTRREETALSIEAQRTSNSAEAVDASTATAPTTASKKAADPTGSDSSSRGRSLQTHNSQAGRMNNRHLPAGQAMPGGGGPGAGGGIDMGGGPGGGRGRRMQQQPSYAQYQQYQHMPMHHTNYMNPYAAAPYYHQLPYQYQNGGMPSGYMHYQQPQQYVQSSRAMPQQYVPMAGVSVPQPYSQPSQPSPALSNPYQPPPISAAMPVQSPPPPQPHSIHQTPEPPVLTPVAEPFQPAAEPFKPIAEPFKPVAEPFKPVAESFQPAAPAPQTPLTPQTPQSPELPKPAEHFRAPPMAQSSVDQAELNQATKEDATDAATDVDVTGSTPKKAPLDNSTDAETESVTLRAESAASEGPKESYRSTTAVSIDGSPKAISKENARPTTSSSNTSRPAVPVVPVVPVIPKNSPKEAKPASTAKPEEAKSAAQEKPAEESAAAAAADSEQKVEAQPAAPAKAAPKTWSGLFSAAAAAAPKAHPNANGPTTSATANGASTNGGETVNGAASTFSAGNANSLAAAIQDFRVGSLSKVQFIEPRGLINTGNMCYMNSVGTDTVDMASLLTVSDTPVIDAMIMFMREFRVIDSTDSVEKLRKKLKNEQLEQYGDSFIPEFVYKAIQPLPAFASMRRGHQQDAQEFLGLILNAIDEECAQVMSSGTANGAPEVRPTSSAASVAESQDGVDGWFEVGSRQRAVETRSSGGSQTTPITRLFSGQYRSELRRPGVKDSVTTEPFQSLQLDIGAPYINNVVDAIKGLTLPERLQGDAAPMTKQTLIETLPPILILHLKRFKFDTEGTTKIGKKVGYPLDLQLPAEVLSKRRRNALVAEGAGMPKYRLTGVVYHHGKQANGGHYTVDVRRQDENEWIRLDDTVIRRVRSEDVAEAGAEEEVKDSSRPGASSRDASTNRFGAMADEDEGDGWKEVTASAKGGDKGDKKWSAVANGNGSTVPKGKPAKDNIKDNKVAYLLFYQRV</sequence>
<feature type="compositionally biased region" description="Polar residues" evidence="10">
    <location>
        <begin position="1050"/>
        <end position="1060"/>
    </location>
</feature>
<feature type="region of interest" description="Disordered" evidence="10">
    <location>
        <begin position="170"/>
        <end position="305"/>
    </location>
</feature>
<name>A0AAD9EAV2_9PEZI</name>
<feature type="compositionally biased region" description="Basic and acidic residues" evidence="10">
    <location>
        <begin position="79"/>
        <end position="90"/>
    </location>
</feature>
<keyword evidence="13" id="KW-1185">Reference proteome</keyword>
<feature type="compositionally biased region" description="Low complexity" evidence="10">
    <location>
        <begin position="1140"/>
        <end position="1173"/>
    </location>
</feature>
<proteinExistence type="predicted"/>
<dbReference type="InterPro" id="IPR038765">
    <property type="entry name" value="Papain-like_cys_pep_sf"/>
</dbReference>
<feature type="compositionally biased region" description="Basic and acidic residues" evidence="10">
    <location>
        <begin position="1123"/>
        <end position="1139"/>
    </location>
</feature>
<feature type="region of interest" description="Disordered" evidence="10">
    <location>
        <begin position="416"/>
        <end position="530"/>
    </location>
</feature>
<dbReference type="GO" id="GO:0006281">
    <property type="term" value="P:DNA repair"/>
    <property type="evidence" value="ECO:0007669"/>
    <property type="project" value="InterPro"/>
</dbReference>
<feature type="region of interest" description="Disordered" evidence="10">
    <location>
        <begin position="689"/>
        <end position="820"/>
    </location>
</feature>
<feature type="compositionally biased region" description="Low complexity" evidence="10">
    <location>
        <begin position="743"/>
        <end position="761"/>
    </location>
</feature>
<evidence type="ECO:0000313" key="12">
    <source>
        <dbReference type="EMBL" id="KAK1844349.1"/>
    </source>
</evidence>
<feature type="compositionally biased region" description="Low complexity" evidence="10">
    <location>
        <begin position="184"/>
        <end position="199"/>
    </location>
</feature>
<evidence type="ECO:0000256" key="9">
    <source>
        <dbReference type="ARBA" id="ARBA00023242"/>
    </source>
</evidence>
<feature type="compositionally biased region" description="Basic and acidic residues" evidence="10">
    <location>
        <begin position="27"/>
        <end position="47"/>
    </location>
</feature>
<feature type="compositionally biased region" description="Acidic residues" evidence="10">
    <location>
        <begin position="1592"/>
        <end position="1601"/>
    </location>
</feature>
<feature type="region of interest" description="Disordered" evidence="10">
    <location>
        <begin position="972"/>
        <end position="1173"/>
    </location>
</feature>
<dbReference type="GO" id="GO:0006508">
    <property type="term" value="P:proteolysis"/>
    <property type="evidence" value="ECO:0007669"/>
    <property type="project" value="UniProtKB-KW"/>
</dbReference>
<feature type="compositionally biased region" description="Polar residues" evidence="10">
    <location>
        <begin position="762"/>
        <end position="781"/>
    </location>
</feature>
<evidence type="ECO:0000256" key="7">
    <source>
        <dbReference type="ARBA" id="ARBA00022801"/>
    </source>
</evidence>
<feature type="region of interest" description="Disordered" evidence="10">
    <location>
        <begin position="21"/>
        <end position="47"/>
    </location>
</feature>
<dbReference type="InterPro" id="IPR001394">
    <property type="entry name" value="Peptidase_C19_UCH"/>
</dbReference>